<dbReference type="GO" id="GO:0005524">
    <property type="term" value="F:ATP binding"/>
    <property type="evidence" value="ECO:0007669"/>
    <property type="project" value="UniProtKB-UniRule"/>
</dbReference>
<evidence type="ECO:0000313" key="18">
    <source>
        <dbReference type="Proteomes" id="UP000036756"/>
    </source>
</evidence>
<dbReference type="Pfam" id="PF03309">
    <property type="entry name" value="Pan_kinase"/>
    <property type="match status" value="1"/>
</dbReference>
<dbReference type="AlphaFoldDB" id="A0A0J8D851"/>
<evidence type="ECO:0000256" key="7">
    <source>
        <dbReference type="ARBA" id="ARBA00022490"/>
    </source>
</evidence>
<evidence type="ECO:0000256" key="8">
    <source>
        <dbReference type="ARBA" id="ARBA00022679"/>
    </source>
</evidence>
<dbReference type="Proteomes" id="UP000036756">
    <property type="component" value="Unassembled WGS sequence"/>
</dbReference>
<keyword evidence="10 16" id="KW-0418">Kinase</keyword>
<comment type="function">
    <text evidence="16">Catalyzes the phosphorylation of pantothenate (Pan), the first step in CoA biosynthesis.</text>
</comment>
<comment type="subcellular location">
    <subcellularLocation>
        <location evidence="3 16">Cytoplasm</location>
    </subcellularLocation>
</comment>
<gene>
    <name evidence="16 17" type="primary">coaX</name>
    <name evidence="17" type="ORF">CLCY_4c00060</name>
</gene>
<comment type="pathway">
    <text evidence="4 16">Cofactor biosynthesis; coenzyme A biosynthesis; CoA from (R)-pantothenate: step 1/5.</text>
</comment>
<keyword evidence="18" id="KW-1185">Reference proteome</keyword>
<evidence type="ECO:0000256" key="3">
    <source>
        <dbReference type="ARBA" id="ARBA00004496"/>
    </source>
</evidence>
<dbReference type="HAMAP" id="MF_01274">
    <property type="entry name" value="Pantothen_kinase_3"/>
    <property type="match status" value="1"/>
</dbReference>
<reference evidence="17 18" key="1">
    <citation type="submission" date="2015-06" db="EMBL/GenBank/DDBJ databases">
        <title>Draft genome sequence of the purine-degrading Clostridium cylindrosporum HC-1 (DSM 605).</title>
        <authorList>
            <person name="Poehlein A."/>
            <person name="Schiel-Bengelsdorf B."/>
            <person name="Bengelsdorf F."/>
            <person name="Daniel R."/>
            <person name="Duerre P."/>
        </authorList>
    </citation>
    <scope>NUCLEOTIDE SEQUENCE [LARGE SCALE GENOMIC DNA]</scope>
    <source>
        <strain evidence="17 18">DSM 605</strain>
    </source>
</reference>
<dbReference type="SUPFAM" id="SSF53067">
    <property type="entry name" value="Actin-like ATPase domain"/>
    <property type="match status" value="2"/>
</dbReference>
<dbReference type="STRING" id="1121307.CLCY_4c00060"/>
<dbReference type="GO" id="GO:0046872">
    <property type="term" value="F:metal ion binding"/>
    <property type="evidence" value="ECO:0007669"/>
    <property type="project" value="UniProtKB-KW"/>
</dbReference>
<evidence type="ECO:0000256" key="15">
    <source>
        <dbReference type="ARBA" id="ARBA00040883"/>
    </source>
</evidence>
<feature type="binding site" evidence="16">
    <location>
        <begin position="107"/>
        <end position="110"/>
    </location>
    <ligand>
        <name>substrate</name>
    </ligand>
</feature>
<dbReference type="RefSeq" id="WP_048570142.1">
    <property type="nucleotide sequence ID" value="NZ_LFVU01000024.1"/>
</dbReference>
<dbReference type="EMBL" id="LFVU01000024">
    <property type="protein sequence ID" value="KMT22037.1"/>
    <property type="molecule type" value="Genomic_DNA"/>
</dbReference>
<keyword evidence="9 16" id="KW-0547">Nucleotide-binding</keyword>
<keyword evidence="12 16" id="KW-0630">Potassium</keyword>
<comment type="cofactor">
    <cofactor evidence="2">
        <name>K(+)</name>
        <dbReference type="ChEBI" id="CHEBI:29103"/>
    </cofactor>
</comment>
<evidence type="ECO:0000256" key="10">
    <source>
        <dbReference type="ARBA" id="ARBA00022777"/>
    </source>
</evidence>
<comment type="subunit">
    <text evidence="5 16">Homodimer.</text>
</comment>
<feature type="binding site" evidence="16">
    <location>
        <begin position="6"/>
        <end position="13"/>
    </location>
    <ligand>
        <name>ATP</name>
        <dbReference type="ChEBI" id="CHEBI:30616"/>
    </ligand>
</feature>
<dbReference type="InterPro" id="IPR004619">
    <property type="entry name" value="Type_III_PanK"/>
</dbReference>
<comment type="similarity">
    <text evidence="14 16">Belongs to the type III pantothenate kinase family.</text>
</comment>
<evidence type="ECO:0000256" key="6">
    <source>
        <dbReference type="ARBA" id="ARBA00012102"/>
    </source>
</evidence>
<sequence length="258" mass="28309">MLLVFDVGNTNVVIGVYKGETLLTHWRLSTTEERTADEYGVMIINLFERSGINYKDIEAVIVSSVVPNIMYSLERGIRRYFNVEPIVVGPGVKTGINIKYDNPKEVGADRIVNAVGAIEIYKKSLIIVDFGTATTFCAVGKNGNYYGGAITPGIKISSDALFSKAAKLPRVELTSPSNIICKNTVQSMQAGIVYGYVGSVDYIVDNMKKEMMSLGEDDIFVVSTGGLSKLILPHSKTINEFNSNLTLEGLRVIYEKNK</sequence>
<feature type="binding site" evidence="16">
    <location>
        <position position="184"/>
    </location>
    <ligand>
        <name>substrate</name>
    </ligand>
</feature>
<dbReference type="NCBIfam" id="TIGR00671">
    <property type="entry name" value="baf"/>
    <property type="match status" value="1"/>
</dbReference>
<dbReference type="PANTHER" id="PTHR34265:SF1">
    <property type="entry name" value="TYPE III PANTOTHENATE KINASE"/>
    <property type="match status" value="1"/>
</dbReference>
<dbReference type="GO" id="GO:0004594">
    <property type="term" value="F:pantothenate kinase activity"/>
    <property type="evidence" value="ECO:0007669"/>
    <property type="project" value="UniProtKB-UniRule"/>
</dbReference>
<comment type="catalytic activity">
    <reaction evidence="1 16">
        <text>(R)-pantothenate + ATP = (R)-4'-phosphopantothenate + ADP + H(+)</text>
        <dbReference type="Rhea" id="RHEA:16373"/>
        <dbReference type="ChEBI" id="CHEBI:10986"/>
        <dbReference type="ChEBI" id="CHEBI:15378"/>
        <dbReference type="ChEBI" id="CHEBI:29032"/>
        <dbReference type="ChEBI" id="CHEBI:30616"/>
        <dbReference type="ChEBI" id="CHEBI:456216"/>
        <dbReference type="EC" id="2.7.1.33"/>
    </reaction>
</comment>
<evidence type="ECO:0000256" key="4">
    <source>
        <dbReference type="ARBA" id="ARBA00005225"/>
    </source>
</evidence>
<dbReference type="OrthoDB" id="9804707at2"/>
<dbReference type="InterPro" id="IPR043129">
    <property type="entry name" value="ATPase_NBD"/>
</dbReference>
<feature type="binding site" evidence="16">
    <location>
        <position position="132"/>
    </location>
    <ligand>
        <name>ATP</name>
        <dbReference type="ChEBI" id="CHEBI:30616"/>
    </ligand>
</feature>
<dbReference type="CDD" id="cd24015">
    <property type="entry name" value="ASKHA_NBD_PanK-III"/>
    <property type="match status" value="1"/>
</dbReference>
<evidence type="ECO:0000313" key="17">
    <source>
        <dbReference type="EMBL" id="KMT22037.1"/>
    </source>
</evidence>
<evidence type="ECO:0000256" key="5">
    <source>
        <dbReference type="ARBA" id="ARBA00011738"/>
    </source>
</evidence>
<evidence type="ECO:0000256" key="9">
    <source>
        <dbReference type="ARBA" id="ARBA00022741"/>
    </source>
</evidence>
<evidence type="ECO:0000256" key="2">
    <source>
        <dbReference type="ARBA" id="ARBA00001958"/>
    </source>
</evidence>
<keyword evidence="11 16" id="KW-0067">ATP-binding</keyword>
<feature type="binding site" evidence="16">
    <location>
        <position position="129"/>
    </location>
    <ligand>
        <name>K(+)</name>
        <dbReference type="ChEBI" id="CHEBI:29103"/>
    </ligand>
</feature>
<dbReference type="PANTHER" id="PTHR34265">
    <property type="entry name" value="TYPE III PANTOTHENATE KINASE"/>
    <property type="match status" value="1"/>
</dbReference>
<evidence type="ECO:0000256" key="1">
    <source>
        <dbReference type="ARBA" id="ARBA00001206"/>
    </source>
</evidence>
<feature type="active site" description="Proton acceptor" evidence="16">
    <location>
        <position position="109"/>
    </location>
</feature>
<dbReference type="EC" id="2.7.1.33" evidence="6 16"/>
<dbReference type="NCBIfam" id="NF009847">
    <property type="entry name" value="PRK13318.1-5"/>
    <property type="match status" value="1"/>
</dbReference>
<keyword evidence="7 16" id="KW-0963">Cytoplasm</keyword>
<dbReference type="PATRIC" id="fig|1121307.3.peg.1662"/>
<keyword evidence="16" id="KW-0479">Metal-binding</keyword>
<evidence type="ECO:0000256" key="14">
    <source>
        <dbReference type="ARBA" id="ARBA00038036"/>
    </source>
</evidence>
<evidence type="ECO:0000256" key="11">
    <source>
        <dbReference type="ARBA" id="ARBA00022840"/>
    </source>
</evidence>
<keyword evidence="8 16" id="KW-0808">Transferase</keyword>
<dbReference type="UniPathway" id="UPA00241">
    <property type="reaction ID" value="UER00352"/>
</dbReference>
<dbReference type="GO" id="GO:0005737">
    <property type="term" value="C:cytoplasm"/>
    <property type="evidence" value="ECO:0007669"/>
    <property type="project" value="UniProtKB-SubCell"/>
</dbReference>
<dbReference type="NCBIfam" id="NF009848">
    <property type="entry name" value="PRK13318.1-6"/>
    <property type="match status" value="1"/>
</dbReference>
<evidence type="ECO:0000256" key="12">
    <source>
        <dbReference type="ARBA" id="ARBA00022958"/>
    </source>
</evidence>
<name>A0A0J8D851_CLOCY</name>
<protein>
    <recommendedName>
        <fullName evidence="15 16">Type III pantothenate kinase</fullName>
        <ecNumber evidence="6 16">2.7.1.33</ecNumber>
    </recommendedName>
    <alternativeName>
        <fullName evidence="16">PanK-III</fullName>
    </alternativeName>
    <alternativeName>
        <fullName evidence="16">Pantothenic acid kinase</fullName>
    </alternativeName>
</protein>
<dbReference type="Gene3D" id="3.30.420.40">
    <property type="match status" value="2"/>
</dbReference>
<dbReference type="NCBIfam" id="NF009855">
    <property type="entry name" value="PRK13321.1"/>
    <property type="match status" value="1"/>
</dbReference>
<evidence type="ECO:0000256" key="13">
    <source>
        <dbReference type="ARBA" id="ARBA00022993"/>
    </source>
</evidence>
<organism evidence="17 18">
    <name type="scientific">Clostridium cylindrosporum DSM 605</name>
    <dbReference type="NCBI Taxonomy" id="1121307"/>
    <lineage>
        <taxon>Bacteria</taxon>
        <taxon>Bacillati</taxon>
        <taxon>Bacillota</taxon>
        <taxon>Clostridia</taxon>
        <taxon>Eubacteriales</taxon>
        <taxon>Clostridiaceae</taxon>
        <taxon>Clostridium</taxon>
    </lineage>
</organism>
<keyword evidence="13 16" id="KW-0173">Coenzyme A biosynthesis</keyword>
<comment type="cofactor">
    <cofactor evidence="16">
        <name>NH4(+)</name>
        <dbReference type="ChEBI" id="CHEBI:28938"/>
    </cofactor>
    <cofactor evidence="16">
        <name>K(+)</name>
        <dbReference type="ChEBI" id="CHEBI:29103"/>
    </cofactor>
    <text evidence="16">A monovalent cation. Ammonium or potassium.</text>
</comment>
<evidence type="ECO:0000256" key="16">
    <source>
        <dbReference type="HAMAP-Rule" id="MF_01274"/>
    </source>
</evidence>
<feature type="binding site" evidence="16">
    <location>
        <position position="100"/>
    </location>
    <ligand>
        <name>substrate</name>
    </ligand>
</feature>
<dbReference type="GO" id="GO:0015937">
    <property type="term" value="P:coenzyme A biosynthetic process"/>
    <property type="evidence" value="ECO:0007669"/>
    <property type="project" value="UniProtKB-UniRule"/>
</dbReference>
<proteinExistence type="inferred from homology"/>
<comment type="caution">
    <text evidence="17">The sequence shown here is derived from an EMBL/GenBank/DDBJ whole genome shotgun (WGS) entry which is preliminary data.</text>
</comment>
<accession>A0A0J8D851</accession>